<dbReference type="HAMAP" id="MF_00009">
    <property type="entry name" value="Endoribonucl_YbeY"/>
    <property type="match status" value="1"/>
</dbReference>
<evidence type="ECO:0000256" key="2">
    <source>
        <dbReference type="ARBA" id="ARBA00022722"/>
    </source>
</evidence>
<keyword evidence="7" id="KW-0963">Cytoplasm</keyword>
<evidence type="ECO:0000256" key="3">
    <source>
        <dbReference type="ARBA" id="ARBA00022723"/>
    </source>
</evidence>
<name>A0A1G2LNR3_9BACT</name>
<dbReference type="GO" id="GO:0006364">
    <property type="term" value="P:rRNA processing"/>
    <property type="evidence" value="ECO:0007669"/>
    <property type="project" value="UniProtKB-UniRule"/>
</dbReference>
<evidence type="ECO:0000313" key="9">
    <source>
        <dbReference type="Proteomes" id="UP000177171"/>
    </source>
</evidence>
<dbReference type="GO" id="GO:0004521">
    <property type="term" value="F:RNA endonuclease activity"/>
    <property type="evidence" value="ECO:0007669"/>
    <property type="project" value="UniProtKB-UniRule"/>
</dbReference>
<comment type="subcellular location">
    <subcellularLocation>
        <location evidence="7">Cytoplasm</location>
    </subcellularLocation>
</comment>
<keyword evidence="3 7" id="KW-0479">Metal-binding</keyword>
<comment type="similarity">
    <text evidence="1 7">Belongs to the endoribonuclease YbeY family.</text>
</comment>
<dbReference type="EMBL" id="MHQY01000031">
    <property type="protein sequence ID" value="OHA13260.1"/>
    <property type="molecule type" value="Genomic_DNA"/>
</dbReference>
<keyword evidence="6 7" id="KW-0862">Zinc</keyword>
<dbReference type="Pfam" id="PF02130">
    <property type="entry name" value="YbeY"/>
    <property type="match status" value="1"/>
</dbReference>
<dbReference type="PANTHER" id="PTHR46986:SF1">
    <property type="entry name" value="ENDORIBONUCLEASE YBEY, CHLOROPLASTIC"/>
    <property type="match status" value="1"/>
</dbReference>
<dbReference type="EC" id="3.1.-.-" evidence="7"/>
<comment type="function">
    <text evidence="7">Single strand-specific metallo-endoribonuclease involved in late-stage 70S ribosome quality control and in maturation of the 3' terminus of the 16S rRNA.</text>
</comment>
<evidence type="ECO:0000256" key="6">
    <source>
        <dbReference type="ARBA" id="ARBA00022833"/>
    </source>
</evidence>
<dbReference type="PANTHER" id="PTHR46986">
    <property type="entry name" value="ENDORIBONUCLEASE YBEY, CHLOROPLASTIC"/>
    <property type="match status" value="1"/>
</dbReference>
<comment type="caution">
    <text evidence="8">The sequence shown here is derived from an EMBL/GenBank/DDBJ whole genome shotgun (WGS) entry which is preliminary data.</text>
</comment>
<reference evidence="8 9" key="1">
    <citation type="journal article" date="2016" name="Nat. Commun.">
        <title>Thousands of microbial genomes shed light on interconnected biogeochemical processes in an aquifer system.</title>
        <authorList>
            <person name="Anantharaman K."/>
            <person name="Brown C.T."/>
            <person name="Hug L.A."/>
            <person name="Sharon I."/>
            <person name="Castelle C.J."/>
            <person name="Probst A.J."/>
            <person name="Thomas B.C."/>
            <person name="Singh A."/>
            <person name="Wilkins M.J."/>
            <person name="Karaoz U."/>
            <person name="Brodie E.L."/>
            <person name="Williams K.H."/>
            <person name="Hubbard S.S."/>
            <person name="Banfield J.F."/>
        </authorList>
    </citation>
    <scope>NUCLEOTIDE SEQUENCE [LARGE SCALE GENOMIC DNA]</scope>
</reference>
<dbReference type="Gene3D" id="3.40.390.30">
    <property type="entry name" value="Metalloproteases ('zincins'), catalytic domain"/>
    <property type="match status" value="1"/>
</dbReference>
<keyword evidence="7" id="KW-0698">rRNA processing</keyword>
<keyword evidence="7" id="KW-0690">Ribosome biogenesis</keyword>
<dbReference type="InterPro" id="IPR023091">
    <property type="entry name" value="MetalPrtase_cat_dom_sf_prd"/>
</dbReference>
<organism evidence="8 9">
    <name type="scientific">Candidatus Sungbacteria bacterium RIFCSPLOWO2_12_FULL_41_11</name>
    <dbReference type="NCBI Taxonomy" id="1802286"/>
    <lineage>
        <taxon>Bacteria</taxon>
        <taxon>Candidatus Sungiibacteriota</taxon>
    </lineage>
</organism>
<dbReference type="InterPro" id="IPR002036">
    <property type="entry name" value="YbeY"/>
</dbReference>
<dbReference type="GO" id="GO:0008270">
    <property type="term" value="F:zinc ion binding"/>
    <property type="evidence" value="ECO:0007669"/>
    <property type="project" value="UniProtKB-UniRule"/>
</dbReference>
<sequence length="174" mass="20107">MPRHFLNFRRSAITKINFRMASLGNIKSAAPVRSFSEGGSWVMGIEMLKMDTIIKTIKKLLPKAVIKKLPKEIIVKEVSKGESREINRKYRHKNKPANVLSFCYGKDYGEILVCPEVIRKEAKEQDNSYKYQMTWMILHGMLHLGGMHHEESGDIAKKTERIEKEILSKIDFVN</sequence>
<dbReference type="GO" id="GO:0005737">
    <property type="term" value="C:cytoplasm"/>
    <property type="evidence" value="ECO:0007669"/>
    <property type="project" value="UniProtKB-SubCell"/>
</dbReference>
<feature type="binding site" evidence="7">
    <location>
        <position position="149"/>
    </location>
    <ligand>
        <name>Zn(2+)</name>
        <dbReference type="ChEBI" id="CHEBI:29105"/>
        <note>catalytic</note>
    </ligand>
</feature>
<evidence type="ECO:0000313" key="8">
    <source>
        <dbReference type="EMBL" id="OHA13260.1"/>
    </source>
</evidence>
<proteinExistence type="inferred from homology"/>
<comment type="cofactor">
    <cofactor evidence="7">
        <name>Zn(2+)</name>
        <dbReference type="ChEBI" id="CHEBI:29105"/>
    </cofactor>
    <text evidence="7">Binds 1 zinc ion.</text>
</comment>
<dbReference type="GO" id="GO:0004222">
    <property type="term" value="F:metalloendopeptidase activity"/>
    <property type="evidence" value="ECO:0007669"/>
    <property type="project" value="InterPro"/>
</dbReference>
<dbReference type="NCBIfam" id="TIGR00043">
    <property type="entry name" value="rRNA maturation RNase YbeY"/>
    <property type="match status" value="1"/>
</dbReference>
<protein>
    <recommendedName>
        <fullName evidence="7">Endoribonuclease YbeY</fullName>
        <ecNumber evidence="7">3.1.-.-</ecNumber>
    </recommendedName>
</protein>
<dbReference type="Proteomes" id="UP000177171">
    <property type="component" value="Unassembled WGS sequence"/>
</dbReference>
<evidence type="ECO:0000256" key="1">
    <source>
        <dbReference type="ARBA" id="ARBA00010875"/>
    </source>
</evidence>
<dbReference type="SUPFAM" id="SSF55486">
    <property type="entry name" value="Metalloproteases ('zincins'), catalytic domain"/>
    <property type="match status" value="1"/>
</dbReference>
<feature type="binding site" evidence="7">
    <location>
        <position position="143"/>
    </location>
    <ligand>
        <name>Zn(2+)</name>
        <dbReference type="ChEBI" id="CHEBI:29105"/>
        <note>catalytic</note>
    </ligand>
</feature>
<evidence type="ECO:0000256" key="7">
    <source>
        <dbReference type="HAMAP-Rule" id="MF_00009"/>
    </source>
</evidence>
<accession>A0A1G2LNR3</accession>
<keyword evidence="5 7" id="KW-0378">Hydrolase</keyword>
<keyword evidence="4 7" id="KW-0255">Endonuclease</keyword>
<evidence type="ECO:0000256" key="4">
    <source>
        <dbReference type="ARBA" id="ARBA00022759"/>
    </source>
</evidence>
<evidence type="ECO:0000256" key="5">
    <source>
        <dbReference type="ARBA" id="ARBA00022801"/>
    </source>
</evidence>
<gene>
    <name evidence="7" type="primary">ybeY</name>
    <name evidence="8" type="ORF">A3G49_01245</name>
</gene>
<feature type="binding site" evidence="7">
    <location>
        <position position="139"/>
    </location>
    <ligand>
        <name>Zn(2+)</name>
        <dbReference type="ChEBI" id="CHEBI:29105"/>
        <note>catalytic</note>
    </ligand>
</feature>
<dbReference type="AlphaFoldDB" id="A0A1G2LNR3"/>
<keyword evidence="2 7" id="KW-0540">Nuclease</keyword>